<dbReference type="RefSeq" id="WP_014790619.1">
    <property type="nucleotide sequence ID" value="NC_018016.1"/>
</dbReference>
<dbReference type="GeneID" id="97257530"/>
<dbReference type="Gene3D" id="1.10.390.30">
    <property type="entry name" value="Peptidase M60, enhancin-like domain 3"/>
    <property type="match status" value="1"/>
</dbReference>
<dbReference type="InterPro" id="IPR024361">
    <property type="entry name" value="BACON"/>
</dbReference>
<dbReference type="InterPro" id="IPR008979">
    <property type="entry name" value="Galactose-bd-like_sf"/>
</dbReference>
<keyword evidence="3" id="KW-1185">Reference proteome</keyword>
<dbReference type="Gene3D" id="2.60.120.260">
    <property type="entry name" value="Galactose-binding domain-like"/>
    <property type="match status" value="1"/>
</dbReference>
<dbReference type="Gene3D" id="2.60.120.1250">
    <property type="entry name" value="Peptidase M60, enhancin-like domain 1"/>
    <property type="match status" value="1"/>
</dbReference>
<dbReference type="STRING" id="867902.Ornrh_0822"/>
<evidence type="ECO:0000259" key="1">
    <source>
        <dbReference type="PROSITE" id="PS51723"/>
    </source>
</evidence>
<gene>
    <name evidence="2" type="ordered locus">Ornrh_0822</name>
</gene>
<dbReference type="Pfam" id="PF13402">
    <property type="entry name" value="Peptidase_M60"/>
    <property type="match status" value="1"/>
</dbReference>
<dbReference type="Gene3D" id="3.40.390.80">
    <property type="entry name" value="Peptidase M60, enhancin-like domain 2"/>
    <property type="match status" value="1"/>
</dbReference>
<dbReference type="KEGG" id="orh:Ornrh_0822"/>
<evidence type="ECO:0000313" key="2">
    <source>
        <dbReference type="EMBL" id="AFL97018.1"/>
    </source>
</evidence>
<proteinExistence type="predicted"/>
<dbReference type="InterPro" id="IPR042279">
    <property type="entry name" value="Pep_M60_3"/>
</dbReference>
<dbReference type="InterPro" id="IPR031161">
    <property type="entry name" value="Peptidase_M60_dom"/>
</dbReference>
<dbReference type="PROSITE" id="PS51723">
    <property type="entry name" value="PEPTIDASE_M60"/>
    <property type="match status" value="1"/>
</dbReference>
<feature type="domain" description="Peptidase M60" evidence="1">
    <location>
        <begin position="441"/>
        <end position="735"/>
    </location>
</feature>
<dbReference type="AlphaFoldDB" id="I3ZZ84"/>
<dbReference type="PROSITE" id="PS51257">
    <property type="entry name" value="PROKAR_LIPOPROTEIN"/>
    <property type="match status" value="1"/>
</dbReference>
<reference evidence="2 3" key="1">
    <citation type="submission" date="2012-06" db="EMBL/GenBank/DDBJ databases">
        <title>The complete genome of Ornithobacterium rhinotracheale DSM 15997.</title>
        <authorList>
            <consortium name="US DOE Joint Genome Institute (JGI-PGF)"/>
            <person name="Lucas S."/>
            <person name="Copeland A."/>
            <person name="Lapidus A."/>
            <person name="Goodwin L."/>
            <person name="Pitluck S."/>
            <person name="Peters L."/>
            <person name="Mikhailova N."/>
            <person name="Teshima H."/>
            <person name="Kyrpides N."/>
            <person name="Mavromatis K."/>
            <person name="Pagani I."/>
            <person name="Ivanova N."/>
            <person name="Ovchinnikova G."/>
            <person name="Zeytun A."/>
            <person name="Detter J.C."/>
            <person name="Han C."/>
            <person name="Land M."/>
            <person name="Hauser L."/>
            <person name="Markowitz V."/>
            <person name="Cheng J.-F."/>
            <person name="Hugenholtz P."/>
            <person name="Woyke T."/>
            <person name="Wu D."/>
            <person name="Lang E."/>
            <person name="Kopitz M."/>
            <person name="Brambilla E."/>
            <person name="Klenk H.-P."/>
            <person name="Eisen J.A."/>
        </authorList>
    </citation>
    <scope>NUCLEOTIDE SEQUENCE [LARGE SCALE GENOMIC DNA]</scope>
    <source>
        <strain evidence="3">ATCC 51463 / DSM 15997 / CCUG 23171 / LMG 9086</strain>
    </source>
</reference>
<dbReference type="Pfam" id="PF19190">
    <property type="entry name" value="BACON_2"/>
    <property type="match status" value="2"/>
</dbReference>
<dbReference type="Pfam" id="PF00754">
    <property type="entry name" value="F5_F8_type_C"/>
    <property type="match status" value="1"/>
</dbReference>
<dbReference type="Gene3D" id="2.60.40.10">
    <property type="entry name" value="Immunoglobulins"/>
    <property type="match status" value="2"/>
</dbReference>
<organism evidence="2 3">
    <name type="scientific">Ornithobacterium rhinotracheale (strain ATCC 51463 / DSM 15997 / CCUG 23171 / CIP 104009 / LMG 9086)</name>
    <dbReference type="NCBI Taxonomy" id="867902"/>
    <lineage>
        <taxon>Bacteria</taxon>
        <taxon>Pseudomonadati</taxon>
        <taxon>Bacteroidota</taxon>
        <taxon>Flavobacteriia</taxon>
        <taxon>Flavobacteriales</taxon>
        <taxon>Weeksellaceae</taxon>
        <taxon>Ornithobacterium</taxon>
    </lineage>
</organism>
<dbReference type="Proteomes" id="UP000006051">
    <property type="component" value="Chromosome"/>
</dbReference>
<dbReference type="SMART" id="SM01276">
    <property type="entry name" value="M60-like"/>
    <property type="match status" value="1"/>
</dbReference>
<dbReference type="HOGENOM" id="CLU_012663_0_0_10"/>
<dbReference type="CDD" id="cd14948">
    <property type="entry name" value="BACON"/>
    <property type="match status" value="2"/>
</dbReference>
<evidence type="ECO:0000313" key="3">
    <source>
        <dbReference type="Proteomes" id="UP000006051"/>
    </source>
</evidence>
<dbReference type="EMBL" id="CP003283">
    <property type="protein sequence ID" value="AFL97018.1"/>
    <property type="molecule type" value="Genomic_DNA"/>
</dbReference>
<accession>I3ZZ84</accession>
<dbReference type="InterPro" id="IPR000421">
    <property type="entry name" value="FA58C"/>
</dbReference>
<dbReference type="InterPro" id="IPR013783">
    <property type="entry name" value="Ig-like_fold"/>
</dbReference>
<dbReference type="PATRIC" id="fig|867902.3.peg.804"/>
<dbReference type="SUPFAM" id="SSF49785">
    <property type="entry name" value="Galactose-binding domain-like"/>
    <property type="match status" value="1"/>
</dbReference>
<dbReference type="GeneID" id="71569113"/>
<name>I3ZZ84_ORNRL</name>
<sequence>MKRILQFIFLILIGIIGIISCKDNEESPSLEVLTQSLSFPTEGGTKSVEVKTNVSGWFVSLPKGQTWLKAKKNGSVVEITAERNLQHGERSANIKVKAGTLVRNIQVQQLGNDASILISQSAISVSEEGGEVSFEITTNATYEVVLPENISWINSGTSTEIEQGKTKYVYQVEMNRNENGREATIKVVGTGRAEGITKTVQITQRGLAGYEALGQDNMKGDIKLTVVSAKASSQQPNGGEIENSFDGNYNTLYHSSWNNNPSNYFPIELEYTLKQPVEQLDYIVYHPRQDSYNGVFKQIEILTKSADGQYVKRLTKDFKFSNSAVKIDLPSPVKNPESVKIRVLAGYGDGKGFASCAEMEFYAHAKEEFDILSVFTDKTCSELRADVTEETINSIPNSFYKNMAHYMKKGTYPSEFRIQEYKAWGDANIMSGRDRSERYSEIDGVTGIYAEKGEKLIIFVGDTHGETLALKFVNLDKPGGDGYNSNKSAPLSEGKNILEAPATGLIYVMYNTQDYEGKAPIKIHFATGRVNGYFDSTKHNEEDWTRLLTAAKYKYFDVVGEKAHLLFETNQYRQFCGSSSAGVSVIKQFDKLVSDEQEMMGMKKYNRVPHNRALFHVMYHSYMYSTAFRTAYNTSTVGSFLKPDGLKTNPWGPAHELGHTHQVRPLARWKGTTEVTVNIPSLYIQTSWGNKSRIQNEGRYQACYTKYFVNNSGHFEDGEVFHKLVPFWQIKLYIENAKGQTDFYKDLYEKARTMTLPDGGDGAYLVNFPVMVSEVSNMDFTDYYESWGYFKEYSGDIDDYGKGTVRVTQDLVTRAKNKIKSFGYNKPPRAVRYICDDNWTLFKHNASIQKGTASERIKENGKIEIKMEGWKNVVAYEVKKDGKLIYATNSNKFELSSFDKATTTITAIAANDQEVQVTF</sequence>
<protein>
    <submittedName>
        <fullName evidence="2">F5/8 type C domain-containing protein</fullName>
    </submittedName>
</protein>
<dbReference type="eggNOG" id="COG4166">
    <property type="taxonomic scope" value="Bacteria"/>
</dbReference>